<evidence type="ECO:0000256" key="2">
    <source>
        <dbReference type="ARBA" id="ARBA00022692"/>
    </source>
</evidence>
<dbReference type="PANTHER" id="PTHR30441:SF8">
    <property type="entry name" value="DUF748 DOMAIN-CONTAINING PROTEIN"/>
    <property type="match status" value="1"/>
</dbReference>
<evidence type="ECO:0000313" key="8">
    <source>
        <dbReference type="EMBL" id="CAH1002044.1"/>
    </source>
</evidence>
<keyword evidence="3 5" id="KW-1133">Transmembrane helix</keyword>
<keyword evidence="4 5" id="KW-0472">Membrane</keyword>
<feature type="transmembrane region" description="Helical" evidence="5">
    <location>
        <begin position="12"/>
        <end position="31"/>
    </location>
</feature>
<comment type="caution">
    <text evidence="8">The sequence shown here is derived from an EMBL/GenBank/DDBJ whole genome shotgun (WGS) entry which is preliminary data.</text>
</comment>
<evidence type="ECO:0000259" key="6">
    <source>
        <dbReference type="Pfam" id="PF04357"/>
    </source>
</evidence>
<evidence type="ECO:0008006" key="10">
    <source>
        <dbReference type="Google" id="ProtNLM"/>
    </source>
</evidence>
<accession>A0ABM9B476</accession>
<name>A0ABM9B476_9BACT</name>
<dbReference type="Pfam" id="PF04357">
    <property type="entry name" value="TamB"/>
    <property type="match status" value="1"/>
</dbReference>
<keyword evidence="2 5" id="KW-0812">Transmembrane</keyword>
<protein>
    <recommendedName>
        <fullName evidence="10">Translocation/assembly module TamB</fullName>
    </recommendedName>
</protein>
<dbReference type="Proteomes" id="UP000837803">
    <property type="component" value="Unassembled WGS sequence"/>
</dbReference>
<evidence type="ECO:0000256" key="3">
    <source>
        <dbReference type="ARBA" id="ARBA00022989"/>
    </source>
</evidence>
<evidence type="ECO:0000256" key="4">
    <source>
        <dbReference type="ARBA" id="ARBA00023136"/>
    </source>
</evidence>
<dbReference type="PANTHER" id="PTHR30441">
    <property type="entry name" value="DUF748 DOMAIN-CONTAINING PROTEIN"/>
    <property type="match status" value="1"/>
</dbReference>
<dbReference type="EMBL" id="CAKLPZ010000004">
    <property type="protein sequence ID" value="CAH1002044.1"/>
    <property type="molecule type" value="Genomic_DNA"/>
</dbReference>
<evidence type="ECO:0000256" key="1">
    <source>
        <dbReference type="ARBA" id="ARBA00004167"/>
    </source>
</evidence>
<dbReference type="InterPro" id="IPR052894">
    <property type="entry name" value="AsmA-related"/>
</dbReference>
<dbReference type="InterPro" id="IPR007452">
    <property type="entry name" value="TamB_C"/>
</dbReference>
<dbReference type="Pfam" id="PF05170">
    <property type="entry name" value="AsmA"/>
    <property type="match status" value="1"/>
</dbReference>
<comment type="subcellular location">
    <subcellularLocation>
        <location evidence="1">Membrane</location>
        <topology evidence="1">Single-pass membrane protein</topology>
    </subcellularLocation>
</comment>
<dbReference type="RefSeq" id="WP_238751904.1">
    <property type="nucleotide sequence ID" value="NZ_CAKLPZ010000004.1"/>
</dbReference>
<sequence length="1763" mass="190876">MATSTAKKIGRFIFWFIVSLLGLLVLVFLLIQLPFVQRAITDQAEKIARTTLGTDVGIGDLSLQFPSRLDVRDVYVNTPEGDTIARVGHLGVGLDMWALVRSTVAINSVEIEDVYANLVTTDSTSNIQFLLDALVPVDTVALAESPQADSVATTSGGWLIDLAGAQLTLDRADIYYQDDPAGLLADLEVNHLGGEINEADLAAMTFDVDYLELDGAAALIGIGESSLPVDTTATETAPIALTLGRATISASTLALQMDSLDVSTQLPYVNLEGADLALGDSIAFTGELFQIRQFALRMDVPAPPLKGPGIDFNHLALSEVEAEATDIAYIVDSLHLRLRQLGGVEKSGLAILRSEGVVEYAPTFLGLEDFLLRTKNSELRSENTAVQYDFAAANLEELVARAQLDGHIGLRDIALLAPDLATEQVISSNLAQQIDFSVRADGTVAQLDIARIQIDGPGIKVRASGRAHNVLDPNRVGGRLYLRELSVTPGPLLPLVPNGMLPADIDWPQRIVAEGSASYDNDRLELDLYALENRVFGNGLNSRVRTSGIINGVSAYPNTRLNVKLDTLLATRATILAYVPPGTLPEDYTIPDFLRGSGSVTGPMDNLDVNLRLSLPGDSTYARINGNVRNALDPDNLTLDMEVSDLGINIADVRSILPDSLLPENINLPSIRIQNARLSGSLTDLTFDIPVQTSNGDWTIGGVYNPAYTNVTASLTNVRIPEFFTGGFRDTLETIGLGPIDLQAQVTGQLEPSMNLSISAFVAENGGDSLVNLTALVSDTRYSGEFDLLHPAFLANGSGRYIINADSSVFVEAMVDVDHLELQQWDLTEQRLDVEGTLVARSEGLDPYDLDAVVRMDDFILRGEDGSSFVDSLLLTAAMHDWDNEIYLRSDVMDGDVVGYFDPLKTPQKMVDFLLAYVDESIPQPEPVEDGDAVDMTFALKRPQVLTGGLINGLTQLSPMNMSLLYRDGSPEFLFNLDLQELEFTGLEAQGLQLKVIGDMEALNIHADWEDVSYNNQVELGRTVISGETIDDELLVELKLYTPGDSLRHYLGAFIDQQGDSLTVVLEEEQILNFETWTVPASNVIALAGPNLLINNFSLRHESQALLAETNEPNHVTITFEDFDLDTPSRLVFSEEEVAGGILNGTVGLDNVMTNLGIRTNLSIDSLSWNGTTLGNLTAVVTTGDEQTYTLDVGLEDAGNDVEVTGTYALNGPMDLKLDLNRLMLESAEPFSLGYLENTEGYLSGIVNIGGTIEAPRLNGSVAFQDASLVISLLGERFRVGSNPITFTGQRITFTDGLQIYDSKDGTATLTGNILLNDLTDIELDMLVQAEDFVAINSTDKDNPDYYGYMSVDARVEIGGTAILPVIVVDATTNDGSDITYIYTIPSEGLVDNEGIIEFEERYQWADIIRRDTVSVRDDSLGAARTGLDLTLNLDVDPNLQVTVVVDPTTGQTFVGRADGNITLQIAPDGSQTATGRVELVEGQYDFIIQVINREFQVVPGSSVVFNGDMENPILDLTIRNEVRTSALPLVEGVLGQGIGDASTLRRKQTFYAVIGLKGELNSSTLTTNVVYPEDAYGNLGISSVGDALSTLRQDDSRMTETTFRLLAFGGFNIPVLDQGGGDGTSLANTTLNNAVGGYLNNLANDYVGFVDLDFGLDSYQDSDGTTNTNLRVSLRKTLFDDRVVVSVDGVAGNDADETAGTSQTYLDNITAEYLINDDGTFRLKFFNDRDRDVLVGGNVIRFGGRLTFSKNFDSLGWSSKNK</sequence>
<evidence type="ECO:0000259" key="7">
    <source>
        <dbReference type="Pfam" id="PF05170"/>
    </source>
</evidence>
<keyword evidence="9" id="KW-1185">Reference proteome</keyword>
<evidence type="ECO:0000313" key="9">
    <source>
        <dbReference type="Proteomes" id="UP000837803"/>
    </source>
</evidence>
<feature type="domain" description="Translocation and assembly module TamB C-terminal" evidence="6">
    <location>
        <begin position="1298"/>
        <end position="1731"/>
    </location>
</feature>
<gene>
    <name evidence="8" type="ORF">LEM8419_02959</name>
</gene>
<feature type="domain" description="AsmA" evidence="7">
    <location>
        <begin position="7"/>
        <end position="190"/>
    </location>
</feature>
<dbReference type="InterPro" id="IPR007844">
    <property type="entry name" value="AsmA"/>
</dbReference>
<organism evidence="8 9">
    <name type="scientific">Neolewinella maritima</name>
    <dbReference type="NCBI Taxonomy" id="1383882"/>
    <lineage>
        <taxon>Bacteria</taxon>
        <taxon>Pseudomonadati</taxon>
        <taxon>Bacteroidota</taxon>
        <taxon>Saprospiria</taxon>
        <taxon>Saprospirales</taxon>
        <taxon>Lewinellaceae</taxon>
        <taxon>Neolewinella</taxon>
    </lineage>
</organism>
<evidence type="ECO:0000256" key="5">
    <source>
        <dbReference type="SAM" id="Phobius"/>
    </source>
</evidence>
<reference evidence="8" key="1">
    <citation type="submission" date="2021-12" db="EMBL/GenBank/DDBJ databases">
        <authorList>
            <person name="Rodrigo-Torres L."/>
            <person name="Arahal R. D."/>
            <person name="Lucena T."/>
        </authorList>
    </citation>
    <scope>NUCLEOTIDE SEQUENCE</scope>
    <source>
        <strain evidence="8">CECT 8419</strain>
    </source>
</reference>
<proteinExistence type="predicted"/>